<comment type="similarity">
    <text evidence="1">Belongs to the thioesterase PaaI family.</text>
</comment>
<reference evidence="4" key="2">
    <citation type="submission" date="2010-07" db="EMBL/GenBank/DDBJ databases">
        <authorList>
            <consortium name="The Broad Institute Genome Sequencing Platform"/>
            <consortium name="Broad Institute Genome Sequencing Center for Infectious Disease"/>
            <person name="Ma L.-J."/>
            <person name="Dead R."/>
            <person name="Young S."/>
            <person name="Zeng Q."/>
            <person name="Koehrsen M."/>
            <person name="Alvarado L."/>
            <person name="Berlin A."/>
            <person name="Chapman S.B."/>
            <person name="Chen Z."/>
            <person name="Freedman E."/>
            <person name="Gellesch M."/>
            <person name="Goldberg J."/>
            <person name="Griggs A."/>
            <person name="Gujja S."/>
            <person name="Heilman E.R."/>
            <person name="Heiman D."/>
            <person name="Hepburn T."/>
            <person name="Howarth C."/>
            <person name="Jen D."/>
            <person name="Larson L."/>
            <person name="Mehta T."/>
            <person name="Neiman D."/>
            <person name="Pearson M."/>
            <person name="Roberts A."/>
            <person name="Saif S."/>
            <person name="Shea T."/>
            <person name="Shenoy N."/>
            <person name="Sisk P."/>
            <person name="Stolte C."/>
            <person name="Sykes S."/>
            <person name="Walk T."/>
            <person name="White J."/>
            <person name="Yandava C."/>
            <person name="Haas B."/>
            <person name="Nusbaum C."/>
            <person name="Birren B."/>
        </authorList>
    </citation>
    <scope>NUCLEOTIDE SEQUENCE</scope>
    <source>
        <strain evidence="4">R3-111a-1</strain>
    </source>
</reference>
<keyword evidence="2" id="KW-0378">Hydrolase</keyword>
<dbReference type="InterPro" id="IPR029069">
    <property type="entry name" value="HotDog_dom_sf"/>
</dbReference>
<dbReference type="EMBL" id="GL385396">
    <property type="protein sequence ID" value="EJT77815.1"/>
    <property type="molecule type" value="Genomic_DNA"/>
</dbReference>
<organism evidence="4">
    <name type="scientific">Gaeumannomyces tritici (strain R3-111a-1)</name>
    <name type="common">Wheat and barley take-all root rot fungus</name>
    <name type="synonym">Gaeumannomyces graminis var. tritici</name>
    <dbReference type="NCBI Taxonomy" id="644352"/>
    <lineage>
        <taxon>Eukaryota</taxon>
        <taxon>Fungi</taxon>
        <taxon>Dikarya</taxon>
        <taxon>Ascomycota</taxon>
        <taxon>Pezizomycotina</taxon>
        <taxon>Sordariomycetes</taxon>
        <taxon>Sordariomycetidae</taxon>
        <taxon>Magnaporthales</taxon>
        <taxon>Magnaporthaceae</taxon>
        <taxon>Gaeumannomyces</taxon>
    </lineage>
</organism>
<dbReference type="InterPro" id="IPR039298">
    <property type="entry name" value="ACOT13"/>
</dbReference>
<dbReference type="RefSeq" id="XP_009218960.1">
    <property type="nucleotide sequence ID" value="XM_009220696.1"/>
</dbReference>
<dbReference type="Gene3D" id="3.10.129.10">
    <property type="entry name" value="Hotdog Thioesterase"/>
    <property type="match status" value="1"/>
</dbReference>
<dbReference type="HOGENOM" id="CLU_089876_1_1_1"/>
<reference evidence="4" key="3">
    <citation type="submission" date="2010-09" db="EMBL/GenBank/DDBJ databases">
        <title>Annotation of Gaeumannomyces graminis var. tritici R3-111a-1.</title>
        <authorList>
            <consortium name="The Broad Institute Genome Sequencing Platform"/>
            <person name="Ma L.-J."/>
            <person name="Dead R."/>
            <person name="Young S.K."/>
            <person name="Zeng Q."/>
            <person name="Gargeya S."/>
            <person name="Fitzgerald M."/>
            <person name="Haas B."/>
            <person name="Abouelleil A."/>
            <person name="Alvarado L."/>
            <person name="Arachchi H.M."/>
            <person name="Berlin A."/>
            <person name="Brown A."/>
            <person name="Chapman S.B."/>
            <person name="Chen Z."/>
            <person name="Dunbar C."/>
            <person name="Freedman E."/>
            <person name="Gearin G."/>
            <person name="Gellesch M."/>
            <person name="Goldberg J."/>
            <person name="Griggs A."/>
            <person name="Gujja S."/>
            <person name="Heiman D."/>
            <person name="Howarth C."/>
            <person name="Larson L."/>
            <person name="Lui A."/>
            <person name="MacDonald P.J.P."/>
            <person name="Mehta T."/>
            <person name="Montmayeur A."/>
            <person name="Murphy C."/>
            <person name="Neiman D."/>
            <person name="Pearson M."/>
            <person name="Priest M."/>
            <person name="Roberts A."/>
            <person name="Saif S."/>
            <person name="Shea T."/>
            <person name="Shenoy N."/>
            <person name="Sisk P."/>
            <person name="Stolte C."/>
            <person name="Sykes S."/>
            <person name="Yandava C."/>
            <person name="Wortman J."/>
            <person name="Nusbaum C."/>
            <person name="Birren B."/>
        </authorList>
    </citation>
    <scope>NUCLEOTIDE SEQUENCE</scope>
    <source>
        <strain evidence="4">R3-111a-1</strain>
    </source>
</reference>
<dbReference type="PANTHER" id="PTHR21660:SF1">
    <property type="entry name" value="ACYL-COENZYME A THIOESTERASE 13"/>
    <property type="match status" value="1"/>
</dbReference>
<dbReference type="CDD" id="cd03443">
    <property type="entry name" value="PaaI_thioesterase"/>
    <property type="match status" value="1"/>
</dbReference>
<dbReference type="AlphaFoldDB" id="J3NNR2"/>
<evidence type="ECO:0000313" key="6">
    <source>
        <dbReference type="Proteomes" id="UP000006039"/>
    </source>
</evidence>
<dbReference type="eggNOG" id="KOG3328">
    <property type="taxonomic scope" value="Eukaryota"/>
</dbReference>
<reference evidence="5" key="4">
    <citation type="journal article" date="2015" name="G3 (Bethesda)">
        <title>Genome sequences of three phytopathogenic species of the Magnaporthaceae family of fungi.</title>
        <authorList>
            <person name="Okagaki L.H."/>
            <person name="Nunes C.C."/>
            <person name="Sailsbery J."/>
            <person name="Clay B."/>
            <person name="Brown D."/>
            <person name="John T."/>
            <person name="Oh Y."/>
            <person name="Young N."/>
            <person name="Fitzgerald M."/>
            <person name="Haas B.J."/>
            <person name="Zeng Q."/>
            <person name="Young S."/>
            <person name="Adiconis X."/>
            <person name="Fan L."/>
            <person name="Levin J.Z."/>
            <person name="Mitchell T.K."/>
            <person name="Okubara P.A."/>
            <person name="Farman M.L."/>
            <person name="Kohn L.M."/>
            <person name="Birren B."/>
            <person name="Ma L.-J."/>
            <person name="Dean R.A."/>
        </authorList>
    </citation>
    <scope>NUCLEOTIDE SEQUENCE</scope>
    <source>
        <strain evidence="5">R3-111a-1</strain>
    </source>
</reference>
<dbReference type="GO" id="GO:0047617">
    <property type="term" value="F:fatty acyl-CoA hydrolase activity"/>
    <property type="evidence" value="ECO:0007669"/>
    <property type="project" value="InterPro"/>
</dbReference>
<feature type="domain" description="Thioesterase" evidence="3">
    <location>
        <begin position="81"/>
        <end position="160"/>
    </location>
</feature>
<dbReference type="VEuPathDB" id="FungiDB:GGTG_02920"/>
<dbReference type="InterPro" id="IPR003736">
    <property type="entry name" value="PAAI_dom"/>
</dbReference>
<dbReference type="InterPro" id="IPR006683">
    <property type="entry name" value="Thioestr_dom"/>
</dbReference>
<dbReference type="Pfam" id="PF03061">
    <property type="entry name" value="4HBT"/>
    <property type="match status" value="1"/>
</dbReference>
<reference evidence="6" key="1">
    <citation type="submission" date="2010-07" db="EMBL/GenBank/DDBJ databases">
        <title>The genome sequence of Gaeumannomyces graminis var. tritici strain R3-111a-1.</title>
        <authorList>
            <consortium name="The Broad Institute Genome Sequencing Platform"/>
            <person name="Ma L.-J."/>
            <person name="Dead R."/>
            <person name="Young S."/>
            <person name="Zeng Q."/>
            <person name="Koehrsen M."/>
            <person name="Alvarado L."/>
            <person name="Berlin A."/>
            <person name="Chapman S.B."/>
            <person name="Chen Z."/>
            <person name="Freedman E."/>
            <person name="Gellesch M."/>
            <person name="Goldberg J."/>
            <person name="Griggs A."/>
            <person name="Gujja S."/>
            <person name="Heilman E.R."/>
            <person name="Heiman D."/>
            <person name="Hepburn T."/>
            <person name="Howarth C."/>
            <person name="Jen D."/>
            <person name="Larson L."/>
            <person name="Mehta T."/>
            <person name="Neiman D."/>
            <person name="Pearson M."/>
            <person name="Roberts A."/>
            <person name="Saif S."/>
            <person name="Shea T."/>
            <person name="Shenoy N."/>
            <person name="Sisk P."/>
            <person name="Stolte C."/>
            <person name="Sykes S."/>
            <person name="Walk T."/>
            <person name="White J."/>
            <person name="Yandava C."/>
            <person name="Haas B."/>
            <person name="Nusbaum C."/>
            <person name="Birren B."/>
        </authorList>
    </citation>
    <scope>NUCLEOTIDE SEQUENCE [LARGE SCALE GENOMIC DNA]</scope>
    <source>
        <strain evidence="6">R3-111a-1</strain>
    </source>
</reference>
<protein>
    <recommendedName>
        <fullName evidence="3">Thioesterase domain-containing protein</fullName>
    </recommendedName>
</protein>
<name>J3NNR2_GAET3</name>
<proteinExistence type="inferred from homology"/>
<dbReference type="STRING" id="644352.J3NNR2"/>
<evidence type="ECO:0000313" key="4">
    <source>
        <dbReference type="EMBL" id="EJT77815.1"/>
    </source>
</evidence>
<gene>
    <name evidence="5" type="primary">20343378</name>
    <name evidence="4" type="ORF">GGTG_02920</name>
</gene>
<dbReference type="EnsemblFungi" id="EJT77815">
    <property type="protein sequence ID" value="EJT77815"/>
    <property type="gene ID" value="GGTG_02920"/>
</dbReference>
<dbReference type="PANTHER" id="PTHR21660">
    <property type="entry name" value="THIOESTERASE SUPERFAMILY MEMBER-RELATED"/>
    <property type="match status" value="1"/>
</dbReference>
<reference evidence="5" key="5">
    <citation type="submission" date="2018-04" db="UniProtKB">
        <authorList>
            <consortium name="EnsemblFungi"/>
        </authorList>
    </citation>
    <scope>IDENTIFICATION</scope>
    <source>
        <strain evidence="5">R3-111a-1</strain>
    </source>
</reference>
<keyword evidence="6" id="KW-1185">Reference proteome</keyword>
<evidence type="ECO:0000256" key="2">
    <source>
        <dbReference type="ARBA" id="ARBA00022801"/>
    </source>
</evidence>
<dbReference type="NCBIfam" id="TIGR00369">
    <property type="entry name" value="unchar_dom_1"/>
    <property type="match status" value="1"/>
</dbReference>
<evidence type="ECO:0000259" key="3">
    <source>
        <dbReference type="Pfam" id="PF03061"/>
    </source>
</evidence>
<dbReference type="Proteomes" id="UP000006039">
    <property type="component" value="Unassembled WGS sequence"/>
</dbReference>
<sequence length="179" mass="18925">MAANTKPLGGDDNAKTTIQKAIDAYGKFSDFTMPFFPHLELISASGLRPKTDAGGGTGTEDPLATATFRYTVPKSHCNRLGTLHGGAAATLFDFATTMPLVLVSRPGFWSQMGVSRNLSVTYVRPAPAGTTVLVECQVVAAGGRLCALRGVMRREDNGQVISTCDHGKVNIDPPVKSKV</sequence>
<dbReference type="GeneID" id="20343378"/>
<evidence type="ECO:0000313" key="5">
    <source>
        <dbReference type="EnsemblFungi" id="EJT77815"/>
    </source>
</evidence>
<evidence type="ECO:0000256" key="1">
    <source>
        <dbReference type="ARBA" id="ARBA00008324"/>
    </source>
</evidence>
<accession>J3NNR2</accession>
<dbReference type="SUPFAM" id="SSF54637">
    <property type="entry name" value="Thioesterase/thiol ester dehydrase-isomerase"/>
    <property type="match status" value="1"/>
</dbReference>